<dbReference type="AlphaFoldDB" id="A0A645GG72"/>
<sequence>MVRLKIETGLLEETFDAAEDEAAVSGALATVGNEAHRAAEREIVRAAITLVRDDLNAIPFKPKSGETLLLITPYANETASALYALNGLKAEGKVPEDVQLDTYVYRGKNEVDEDLGAKLERADYILLQTEMSGTASLLPGHWVTDLPAAVWDRVKKEGRQDRFVLASIGAPFDIVNYTDCPAVLLSYGCVGMSDADAASGVITGKYGPNLPALLRAVLGDFIPEGSIPVTIQASGHQ</sequence>
<organism evidence="2">
    <name type="scientific">bioreactor metagenome</name>
    <dbReference type="NCBI Taxonomy" id="1076179"/>
    <lineage>
        <taxon>unclassified sequences</taxon>
        <taxon>metagenomes</taxon>
        <taxon>ecological metagenomes</taxon>
    </lineage>
</organism>
<evidence type="ECO:0000256" key="1">
    <source>
        <dbReference type="ARBA" id="ARBA00022801"/>
    </source>
</evidence>
<dbReference type="EMBL" id="VSSQ01075321">
    <property type="protein sequence ID" value="MPN25951.1"/>
    <property type="molecule type" value="Genomic_DNA"/>
</dbReference>
<dbReference type="GO" id="GO:0005975">
    <property type="term" value="P:carbohydrate metabolic process"/>
    <property type="evidence" value="ECO:0007669"/>
    <property type="project" value="InterPro"/>
</dbReference>
<gene>
    <name evidence="2" type="primary">nagZ_27</name>
    <name evidence="2" type="ORF">SDC9_173372</name>
</gene>
<evidence type="ECO:0000313" key="2">
    <source>
        <dbReference type="EMBL" id="MPN25951.1"/>
    </source>
</evidence>
<name>A0A645GG72_9ZZZZ</name>
<comment type="caution">
    <text evidence="2">The sequence shown here is derived from an EMBL/GenBank/DDBJ whole genome shotgun (WGS) entry which is preliminary data.</text>
</comment>
<keyword evidence="1 2" id="KW-0378">Hydrolase</keyword>
<dbReference type="GO" id="GO:0004563">
    <property type="term" value="F:beta-N-acetylhexosaminidase activity"/>
    <property type="evidence" value="ECO:0007669"/>
    <property type="project" value="UniProtKB-EC"/>
</dbReference>
<dbReference type="Gene3D" id="3.40.50.1700">
    <property type="entry name" value="Glycoside hydrolase family 3 C-terminal domain"/>
    <property type="match status" value="1"/>
</dbReference>
<accession>A0A645GG72</accession>
<reference evidence="2" key="1">
    <citation type="submission" date="2019-08" db="EMBL/GenBank/DDBJ databases">
        <authorList>
            <person name="Kucharzyk K."/>
            <person name="Murdoch R.W."/>
            <person name="Higgins S."/>
            <person name="Loffler F."/>
        </authorList>
    </citation>
    <scope>NUCLEOTIDE SEQUENCE</scope>
</reference>
<dbReference type="EC" id="3.2.1.52" evidence="2"/>
<keyword evidence="2" id="KW-0326">Glycosidase</keyword>
<proteinExistence type="predicted"/>
<dbReference type="InterPro" id="IPR036881">
    <property type="entry name" value="Glyco_hydro_3_C_sf"/>
</dbReference>
<protein>
    <submittedName>
        <fullName evidence="2">Beta-hexosaminidase</fullName>
        <ecNumber evidence="2">3.2.1.52</ecNumber>
    </submittedName>
</protein>